<dbReference type="AlphaFoldDB" id="A0A8J4RD44"/>
<organism evidence="1 2">
    <name type="scientific">Castanea mollissima</name>
    <name type="common">Chinese chestnut</name>
    <dbReference type="NCBI Taxonomy" id="60419"/>
    <lineage>
        <taxon>Eukaryota</taxon>
        <taxon>Viridiplantae</taxon>
        <taxon>Streptophyta</taxon>
        <taxon>Embryophyta</taxon>
        <taxon>Tracheophyta</taxon>
        <taxon>Spermatophyta</taxon>
        <taxon>Magnoliopsida</taxon>
        <taxon>eudicotyledons</taxon>
        <taxon>Gunneridae</taxon>
        <taxon>Pentapetalae</taxon>
        <taxon>rosids</taxon>
        <taxon>fabids</taxon>
        <taxon>Fagales</taxon>
        <taxon>Fagaceae</taxon>
        <taxon>Castanea</taxon>
    </lineage>
</organism>
<keyword evidence="2" id="KW-1185">Reference proteome</keyword>
<gene>
    <name evidence="1" type="ORF">CMV_011377</name>
</gene>
<comment type="caution">
    <text evidence="1">The sequence shown here is derived from an EMBL/GenBank/DDBJ whole genome shotgun (WGS) entry which is preliminary data.</text>
</comment>
<dbReference type="Proteomes" id="UP000737018">
    <property type="component" value="Unassembled WGS sequence"/>
</dbReference>
<dbReference type="EMBL" id="JRKL02001382">
    <property type="protein sequence ID" value="KAF3964325.1"/>
    <property type="molecule type" value="Genomic_DNA"/>
</dbReference>
<evidence type="ECO:0000313" key="2">
    <source>
        <dbReference type="Proteomes" id="UP000737018"/>
    </source>
</evidence>
<accession>A0A8J4RD44</accession>
<name>A0A8J4RD44_9ROSI</name>
<evidence type="ECO:0000313" key="1">
    <source>
        <dbReference type="EMBL" id="KAF3964325.1"/>
    </source>
</evidence>
<reference evidence="1" key="1">
    <citation type="submission" date="2020-03" db="EMBL/GenBank/DDBJ databases">
        <title>Castanea mollissima Vanexum genome sequencing.</title>
        <authorList>
            <person name="Staton M."/>
        </authorList>
    </citation>
    <scope>NUCLEOTIDE SEQUENCE</scope>
    <source>
        <tissue evidence="1">Leaf</tissue>
    </source>
</reference>
<protein>
    <submittedName>
        <fullName evidence="1">Uncharacterized protein</fullName>
    </submittedName>
</protein>
<sequence length="125" mass="14226">MVVHILPPVLRVQELRATMPKHKKICLSTCGDNNSYSQVFELLSNHLQKMKENSGEEYMLSPKVSRHANWGSIPCRKSACVQSRNREQEKSRIILKDCKAVAESCFTKGSKCCDIEARRCKLLTT</sequence>
<proteinExistence type="predicted"/>